<comment type="caution">
    <text evidence="2">The sequence shown here is derived from an EMBL/GenBank/DDBJ whole genome shotgun (WGS) entry which is preliminary data.</text>
</comment>
<accession>A0ABD6BSY2</accession>
<feature type="region of interest" description="Disordered" evidence="1">
    <location>
        <begin position="262"/>
        <end position="284"/>
    </location>
</feature>
<evidence type="ECO:0000313" key="3">
    <source>
        <dbReference type="Proteomes" id="UP001597139"/>
    </source>
</evidence>
<dbReference type="EMBL" id="JBHUCZ010000010">
    <property type="protein sequence ID" value="MFD1568197.1"/>
    <property type="molecule type" value="Genomic_DNA"/>
</dbReference>
<dbReference type="AlphaFoldDB" id="A0ABD6BSY2"/>
<reference evidence="2 3" key="1">
    <citation type="journal article" date="2019" name="Int. J. Syst. Evol. Microbiol.">
        <title>The Global Catalogue of Microorganisms (GCM) 10K type strain sequencing project: providing services to taxonomists for standard genome sequencing and annotation.</title>
        <authorList>
            <consortium name="The Broad Institute Genomics Platform"/>
            <consortium name="The Broad Institute Genome Sequencing Center for Infectious Disease"/>
            <person name="Wu L."/>
            <person name="Ma J."/>
        </authorList>
    </citation>
    <scope>NUCLEOTIDE SEQUENCE [LARGE SCALE GENOMIC DNA]</scope>
    <source>
        <strain evidence="2 3">CGMCC 1.12859</strain>
    </source>
</reference>
<dbReference type="Proteomes" id="UP001597139">
    <property type="component" value="Unassembled WGS sequence"/>
</dbReference>
<organism evidence="2 3">
    <name type="scientific">Halolamina litorea</name>
    <dbReference type="NCBI Taxonomy" id="1515593"/>
    <lineage>
        <taxon>Archaea</taxon>
        <taxon>Methanobacteriati</taxon>
        <taxon>Methanobacteriota</taxon>
        <taxon>Stenosarchaea group</taxon>
        <taxon>Halobacteria</taxon>
        <taxon>Halobacteriales</taxon>
        <taxon>Haloferacaceae</taxon>
    </lineage>
</organism>
<gene>
    <name evidence="2" type="ORF">ACFSAU_11910</name>
</gene>
<sequence>MKLRLLALACCLVLAGCAAPAAPSPTPDAEVLGEENGYAATDPLEIDESDGLNESELNAIVARTMARVELIRGLEFTESVPVEVISRAEFAEGFSRDTTVDSPAERAREQRYEASMLVGEDRTVGAAFESIYGGSVLGYYSSGRIVLVSSNDSLTVDRGTLAHELLHALQDQRLSLLGGAPNPDRAIAETGLVEGDANYVEARYEQRCAEEWDCRPRPQSSAGSLEDRNFGLYLTIYAPYSEGPSFVHRAYETGGWEEVNDRYARPPRSSEQLIHPADYPDDRPARVIVPDRSTAVFDRASPTTVGEATLFAMFYQQGVIDRNELMSTPGPYSAYNYSHPATTGWAGDKLVPYLGEDGDGYVLQTRWESEDDAIQFAQAYRGMLRGSLNATAEGGGVYVVDDGPYADAFRVTRDGRTVRIVNAPTVQELSDVRRGD</sequence>
<dbReference type="NCBIfam" id="NF038145">
    <property type="entry name" value="Hvo_1808_fam"/>
    <property type="match status" value="1"/>
</dbReference>
<name>A0ABD6BSY2_9EURY</name>
<dbReference type="PROSITE" id="PS51257">
    <property type="entry name" value="PROKAR_LIPOPROTEIN"/>
    <property type="match status" value="1"/>
</dbReference>
<dbReference type="RefSeq" id="WP_267647806.1">
    <property type="nucleotide sequence ID" value="NZ_JANHGR010000002.1"/>
</dbReference>
<proteinExistence type="predicted"/>
<evidence type="ECO:0000256" key="1">
    <source>
        <dbReference type="SAM" id="MobiDB-lite"/>
    </source>
</evidence>
<dbReference type="InterPro" id="IPR047792">
    <property type="entry name" value="Hvo_1808-like"/>
</dbReference>
<keyword evidence="3" id="KW-1185">Reference proteome</keyword>
<protein>
    <submittedName>
        <fullName evidence="2">Hvo_1808 family surface protein</fullName>
    </submittedName>
</protein>
<evidence type="ECO:0000313" key="2">
    <source>
        <dbReference type="EMBL" id="MFD1568197.1"/>
    </source>
</evidence>